<dbReference type="InterPro" id="IPR052269">
    <property type="entry name" value="Golgi-PI4KB_interaction"/>
</dbReference>
<evidence type="ECO:0008006" key="8">
    <source>
        <dbReference type="Google" id="ProtNLM"/>
    </source>
</evidence>
<dbReference type="SUPFAM" id="SSF101576">
    <property type="entry name" value="Supernatant protein factor (SPF), C-terminal domain"/>
    <property type="match status" value="1"/>
</dbReference>
<dbReference type="InterPro" id="IPR000582">
    <property type="entry name" value="Acyl-CoA-binding_protein"/>
</dbReference>
<dbReference type="FunFam" id="2.60.120.680:FF:000002">
    <property type="entry name" value="Putative Golgi resident protein GCP60"/>
    <property type="match status" value="1"/>
</dbReference>
<feature type="compositionally biased region" description="Basic and acidic residues" evidence="3">
    <location>
        <begin position="277"/>
        <end position="295"/>
    </location>
</feature>
<dbReference type="GO" id="GO:0000139">
    <property type="term" value="C:Golgi membrane"/>
    <property type="evidence" value="ECO:0007669"/>
    <property type="project" value="TreeGrafter"/>
</dbReference>
<keyword evidence="2" id="KW-0175">Coiled coil</keyword>
<reference evidence="6" key="1">
    <citation type="submission" date="2019-08" db="EMBL/GenBank/DDBJ databases">
        <title>The improved chromosome-level genome for the pearl oyster Pinctada fucata martensii using PacBio sequencing and Hi-C.</title>
        <authorList>
            <person name="Zheng Z."/>
        </authorList>
    </citation>
    <scope>NUCLEOTIDE SEQUENCE</scope>
    <source>
        <strain evidence="6">ZZ-2019</strain>
        <tissue evidence="6">Adductor muscle</tissue>
    </source>
</reference>
<feature type="region of interest" description="Disordered" evidence="3">
    <location>
        <begin position="264"/>
        <end position="298"/>
    </location>
</feature>
<dbReference type="PANTHER" id="PTHR22973">
    <property type="entry name" value="LD35087P"/>
    <property type="match status" value="1"/>
</dbReference>
<sequence>MVAYTKQASHGKYRNDVSPDVGFLDVVGNDRRQAWQALGDMSKEAAMEEFVKQLDTSCPLFKPYIEAHKAEKLESIRKRQEEEERLKREAEELERRRLEEEAQKQLELQRQRQLMQEMQIRAALNQQTSVQFAQYAQQQYPGDKQQWLLEYLQAFLDTRDLMNTQVLVFAIHLQANVFTDELPPLAAASMWTRKDLKEFKDSLQKDKDSVIKIGSGETVTVRVPTHEDGTCLFWEFATDYYDIGFGVYFEWTIAPNSTVSVHVSESSDEEEFDEEQETKTDVESGAKKDDNRPPTDEIIPVYRRDSHEEVYCGSHAYPGQGVYLLKFDNSYSLWRSKTLYYRVYYSRKKSGKLIFGQTEGQTDRLTDGRTDRQTERKLRVPFGVAGRGLIIFIE</sequence>
<evidence type="ECO:0000256" key="2">
    <source>
        <dbReference type="SAM" id="Coils"/>
    </source>
</evidence>
<dbReference type="InterPro" id="IPR035984">
    <property type="entry name" value="Acyl-CoA-binding_sf"/>
</dbReference>
<keyword evidence="1" id="KW-0007">Acetylation</keyword>
<dbReference type="Pfam" id="PF00887">
    <property type="entry name" value="ACBP"/>
    <property type="match status" value="1"/>
</dbReference>
<dbReference type="InterPro" id="IPR036598">
    <property type="entry name" value="GOLD_dom_sf"/>
</dbReference>
<evidence type="ECO:0000313" key="7">
    <source>
        <dbReference type="Proteomes" id="UP001186944"/>
    </source>
</evidence>
<dbReference type="AlphaFoldDB" id="A0AA89BR14"/>
<evidence type="ECO:0000256" key="1">
    <source>
        <dbReference type="ARBA" id="ARBA00022990"/>
    </source>
</evidence>
<evidence type="ECO:0000259" key="4">
    <source>
        <dbReference type="PROSITE" id="PS50866"/>
    </source>
</evidence>
<proteinExistence type="predicted"/>
<dbReference type="Proteomes" id="UP001186944">
    <property type="component" value="Unassembled WGS sequence"/>
</dbReference>
<dbReference type="PANTHER" id="PTHR22973:SF12">
    <property type="entry name" value="LD35087P"/>
    <property type="match status" value="1"/>
</dbReference>
<dbReference type="Pfam" id="PF13897">
    <property type="entry name" value="GOLD_2"/>
    <property type="match status" value="1"/>
</dbReference>
<dbReference type="GO" id="GO:0000062">
    <property type="term" value="F:fatty-acyl-CoA binding"/>
    <property type="evidence" value="ECO:0007669"/>
    <property type="project" value="InterPro"/>
</dbReference>
<dbReference type="InterPro" id="IPR009038">
    <property type="entry name" value="GOLD_dom"/>
</dbReference>
<comment type="caution">
    <text evidence="6">The sequence shown here is derived from an EMBL/GenBank/DDBJ whole genome shotgun (WGS) entry which is preliminary data.</text>
</comment>
<protein>
    <recommendedName>
        <fullName evidence="8">Golgi resident protein GCP60</fullName>
    </recommendedName>
</protein>
<dbReference type="Gene3D" id="1.20.80.10">
    <property type="match status" value="1"/>
</dbReference>
<feature type="compositionally biased region" description="Acidic residues" evidence="3">
    <location>
        <begin position="266"/>
        <end position="276"/>
    </location>
</feature>
<keyword evidence="7" id="KW-1185">Reference proteome</keyword>
<feature type="domain" description="ACB" evidence="5">
    <location>
        <begin position="1"/>
        <end position="63"/>
    </location>
</feature>
<dbReference type="SUPFAM" id="SSF47027">
    <property type="entry name" value="Acyl-CoA binding protein"/>
    <property type="match status" value="1"/>
</dbReference>
<organism evidence="6 7">
    <name type="scientific">Pinctada imbricata</name>
    <name type="common">Atlantic pearl-oyster</name>
    <name type="synonym">Pinctada martensii</name>
    <dbReference type="NCBI Taxonomy" id="66713"/>
    <lineage>
        <taxon>Eukaryota</taxon>
        <taxon>Metazoa</taxon>
        <taxon>Spiralia</taxon>
        <taxon>Lophotrochozoa</taxon>
        <taxon>Mollusca</taxon>
        <taxon>Bivalvia</taxon>
        <taxon>Autobranchia</taxon>
        <taxon>Pteriomorphia</taxon>
        <taxon>Pterioida</taxon>
        <taxon>Pterioidea</taxon>
        <taxon>Pteriidae</taxon>
        <taxon>Pinctada</taxon>
    </lineage>
</organism>
<name>A0AA89BR14_PINIB</name>
<dbReference type="Gene3D" id="2.60.120.680">
    <property type="entry name" value="GOLD domain"/>
    <property type="match status" value="1"/>
</dbReference>
<dbReference type="InterPro" id="IPR014352">
    <property type="entry name" value="FERM/acyl-CoA-bd_prot_sf"/>
</dbReference>
<gene>
    <name evidence="6" type="ORF">FSP39_001259</name>
</gene>
<dbReference type="EMBL" id="VSWD01000009">
    <property type="protein sequence ID" value="KAK3092319.1"/>
    <property type="molecule type" value="Genomic_DNA"/>
</dbReference>
<dbReference type="PROSITE" id="PS50866">
    <property type="entry name" value="GOLD"/>
    <property type="match status" value="1"/>
</dbReference>
<evidence type="ECO:0000259" key="5">
    <source>
        <dbReference type="PROSITE" id="PS51228"/>
    </source>
</evidence>
<dbReference type="PROSITE" id="PS51228">
    <property type="entry name" value="ACB_2"/>
    <property type="match status" value="1"/>
</dbReference>
<evidence type="ECO:0000256" key="3">
    <source>
        <dbReference type="SAM" id="MobiDB-lite"/>
    </source>
</evidence>
<feature type="domain" description="GOLD" evidence="4">
    <location>
        <begin position="200"/>
        <end position="345"/>
    </location>
</feature>
<evidence type="ECO:0000313" key="6">
    <source>
        <dbReference type="EMBL" id="KAK3092319.1"/>
    </source>
</evidence>
<accession>A0AA89BR14</accession>
<feature type="coiled-coil region" evidence="2">
    <location>
        <begin position="65"/>
        <end position="118"/>
    </location>
</feature>